<accession>A0A135I5A2</accession>
<feature type="transmembrane region" description="Helical" evidence="8">
    <location>
        <begin position="45"/>
        <end position="70"/>
    </location>
</feature>
<evidence type="ECO:0000256" key="5">
    <source>
        <dbReference type="ARBA" id="ARBA00022692"/>
    </source>
</evidence>
<dbReference type="Pfam" id="PF04403">
    <property type="entry name" value="PqiA"/>
    <property type="match status" value="2"/>
</dbReference>
<dbReference type="AlphaFoldDB" id="A0A135I5A2"/>
<gene>
    <name evidence="9" type="ORF">ATN88_08255</name>
</gene>
<dbReference type="PANTHER" id="PTHR30462:SF1">
    <property type="entry name" value="INTERMEMBRANE TRANSPORT PROTEIN YEBS"/>
    <property type="match status" value="1"/>
</dbReference>
<keyword evidence="3" id="KW-1003">Cell membrane</keyword>
<proteinExistence type="inferred from homology"/>
<evidence type="ECO:0000256" key="1">
    <source>
        <dbReference type="ARBA" id="ARBA00004429"/>
    </source>
</evidence>
<evidence type="ECO:0000256" key="6">
    <source>
        <dbReference type="ARBA" id="ARBA00022989"/>
    </source>
</evidence>
<keyword evidence="5 8" id="KW-0812">Transmembrane</keyword>
<organism evidence="9 10">
    <name type="scientific">Enterovibrio coralii</name>
    <dbReference type="NCBI Taxonomy" id="294935"/>
    <lineage>
        <taxon>Bacteria</taxon>
        <taxon>Pseudomonadati</taxon>
        <taxon>Pseudomonadota</taxon>
        <taxon>Gammaproteobacteria</taxon>
        <taxon>Vibrionales</taxon>
        <taxon>Vibrionaceae</taxon>
        <taxon>Enterovibrio</taxon>
    </lineage>
</organism>
<feature type="transmembrane region" description="Helical" evidence="8">
    <location>
        <begin position="90"/>
        <end position="117"/>
    </location>
</feature>
<keyword evidence="4" id="KW-0997">Cell inner membrane</keyword>
<dbReference type="InterPro" id="IPR005219">
    <property type="entry name" value="PqiA-like_proteobact"/>
</dbReference>
<evidence type="ECO:0000256" key="8">
    <source>
        <dbReference type="SAM" id="Phobius"/>
    </source>
</evidence>
<evidence type="ECO:0000256" key="2">
    <source>
        <dbReference type="ARBA" id="ARBA00007555"/>
    </source>
</evidence>
<dbReference type="RefSeq" id="WP_067419221.1">
    <property type="nucleotide sequence ID" value="NZ_LNTY01000050.1"/>
</dbReference>
<feature type="transmembrane region" description="Helical" evidence="8">
    <location>
        <begin position="344"/>
        <end position="362"/>
    </location>
</feature>
<protein>
    <submittedName>
        <fullName evidence="9">Paraquat-inducible protein A</fullName>
    </submittedName>
</protein>
<dbReference type="Proteomes" id="UP000070529">
    <property type="component" value="Unassembled WGS sequence"/>
</dbReference>
<dbReference type="InterPro" id="IPR007498">
    <property type="entry name" value="PqiA-like"/>
</dbReference>
<name>A0A135I5A2_9GAMM</name>
<feature type="transmembrane region" description="Helical" evidence="8">
    <location>
        <begin position="161"/>
        <end position="181"/>
    </location>
</feature>
<feature type="transmembrane region" description="Helical" evidence="8">
    <location>
        <begin position="138"/>
        <end position="155"/>
    </location>
</feature>
<dbReference type="EMBL" id="LNTY01000050">
    <property type="protein sequence ID" value="KXF80636.1"/>
    <property type="molecule type" value="Genomic_DNA"/>
</dbReference>
<dbReference type="PANTHER" id="PTHR30462">
    <property type="entry name" value="INTERMEMBRANE TRANSPORT PROTEIN PQIB-RELATED"/>
    <property type="match status" value="1"/>
</dbReference>
<keyword evidence="10" id="KW-1185">Reference proteome</keyword>
<dbReference type="GO" id="GO:0005886">
    <property type="term" value="C:plasma membrane"/>
    <property type="evidence" value="ECO:0007669"/>
    <property type="project" value="UniProtKB-SubCell"/>
</dbReference>
<evidence type="ECO:0000256" key="3">
    <source>
        <dbReference type="ARBA" id="ARBA00022475"/>
    </source>
</evidence>
<feature type="transmembrane region" description="Helical" evidence="8">
    <location>
        <begin position="293"/>
        <end position="323"/>
    </location>
</feature>
<evidence type="ECO:0000313" key="10">
    <source>
        <dbReference type="Proteomes" id="UP000070529"/>
    </source>
</evidence>
<dbReference type="NCBIfam" id="TIGR00155">
    <property type="entry name" value="pqiA_fam"/>
    <property type="match status" value="1"/>
</dbReference>
<comment type="caution">
    <text evidence="9">The sequence shown here is derived from an EMBL/GenBank/DDBJ whole genome shotgun (WGS) entry which is preliminary data.</text>
</comment>
<keyword evidence="7 8" id="KW-0472">Membrane</keyword>
<comment type="subcellular location">
    <subcellularLocation>
        <location evidence="1">Cell inner membrane</location>
        <topology evidence="1">Multi-pass membrane protein</topology>
    </subcellularLocation>
</comment>
<keyword evidence="6 8" id="KW-1133">Transmembrane helix</keyword>
<sequence>MHVLRCTSCDLLLKKVPVSVGQSACCPKCGARVVKKSSLSLSGELAIALAAFALLIPAQVFPLIVIELFAVKISTTVTSGAFTLLNSFPFVGALVIFCTAFCPLVYLLSIFASHWSLKHLNAKALYYSTYFIKVARHWVMIDVFLVSLAIAAFKVRDYADIMVGQGLFSFVVLQVLVAILLSRVSPKRYWDAYSERKGEDASVDTQDNHNTGNVISCIHCGLTQCDSHSNCTRCGSPLSARMFQSIQKTWASLLAAVVFIFPANFYPISILITNGKRLEDTIFSGVAALIKQGMYGIAIIIFTASIIVPVAKIVSLAYILICIHFKVETGRKQRMKLYRFVKWIGKWSMMDLCVIAIMVSLIDRGNLLDFTPGPGAIAFGLVVVLTMIAAESLDSRLIWDKYEQRR</sequence>
<evidence type="ECO:0000256" key="4">
    <source>
        <dbReference type="ARBA" id="ARBA00022519"/>
    </source>
</evidence>
<evidence type="ECO:0000313" key="9">
    <source>
        <dbReference type="EMBL" id="KXF80636.1"/>
    </source>
</evidence>
<feature type="transmembrane region" description="Helical" evidence="8">
    <location>
        <begin position="250"/>
        <end position="273"/>
    </location>
</feature>
<feature type="transmembrane region" description="Helical" evidence="8">
    <location>
        <begin position="374"/>
        <end position="393"/>
    </location>
</feature>
<dbReference type="InterPro" id="IPR051800">
    <property type="entry name" value="PqiA-PqiB_transport"/>
</dbReference>
<dbReference type="OrthoDB" id="9800207at2"/>
<reference evidence="9 10" key="1">
    <citation type="submission" date="2015-11" db="EMBL/GenBank/DDBJ databases">
        <title>Genomic Taxonomy of the Vibrionaceae.</title>
        <authorList>
            <person name="Gomez-Gil B."/>
            <person name="Enciso-Ibarra J."/>
        </authorList>
    </citation>
    <scope>NUCLEOTIDE SEQUENCE [LARGE SCALE GENOMIC DNA]</scope>
    <source>
        <strain evidence="9 10">CAIM 912</strain>
    </source>
</reference>
<dbReference type="STRING" id="294935.ATN88_08255"/>
<evidence type="ECO:0000256" key="7">
    <source>
        <dbReference type="ARBA" id="ARBA00023136"/>
    </source>
</evidence>
<comment type="similarity">
    <text evidence="2">Belongs to the PqiA family.</text>
</comment>